<feature type="domain" description="Enoyl reductase (ER)" evidence="3">
    <location>
        <begin position="9"/>
        <end position="321"/>
    </location>
</feature>
<dbReference type="Gene3D" id="3.40.50.720">
    <property type="entry name" value="NAD(P)-binding Rossmann-like Domain"/>
    <property type="match status" value="1"/>
</dbReference>
<dbReference type="InterPro" id="IPR014189">
    <property type="entry name" value="Quinone_OxRdtase_PIG3"/>
</dbReference>
<gene>
    <name evidence="4" type="ORF">GCM10010982_33160</name>
</gene>
<dbReference type="SUPFAM" id="SSF50129">
    <property type="entry name" value="GroES-like"/>
    <property type="match status" value="1"/>
</dbReference>
<dbReference type="CDD" id="cd05276">
    <property type="entry name" value="p53_inducible_oxidoreductase"/>
    <property type="match status" value="1"/>
</dbReference>
<comment type="caution">
    <text evidence="4">The sequence shown here is derived from an EMBL/GenBank/DDBJ whole genome shotgun (WGS) entry which is preliminary data.</text>
</comment>
<dbReference type="PANTHER" id="PTHR48106">
    <property type="entry name" value="QUINONE OXIDOREDUCTASE PIG3-RELATED"/>
    <property type="match status" value="1"/>
</dbReference>
<keyword evidence="2" id="KW-0560">Oxidoreductase</keyword>
<dbReference type="InterPro" id="IPR013149">
    <property type="entry name" value="ADH-like_C"/>
</dbReference>
<protein>
    <submittedName>
        <fullName evidence="4">NAD(P)H quinone oxidoreductase</fullName>
    </submittedName>
</protein>
<dbReference type="SMART" id="SM00829">
    <property type="entry name" value="PKS_ER"/>
    <property type="match status" value="1"/>
</dbReference>
<dbReference type="RefSeq" id="WP_188697754.1">
    <property type="nucleotide sequence ID" value="NZ_BMLS01000006.1"/>
</dbReference>
<dbReference type="InterPro" id="IPR013154">
    <property type="entry name" value="ADH-like_N"/>
</dbReference>
<dbReference type="InterPro" id="IPR020843">
    <property type="entry name" value="ER"/>
</dbReference>
<dbReference type="InterPro" id="IPR036291">
    <property type="entry name" value="NAD(P)-bd_dom_sf"/>
</dbReference>
<dbReference type="NCBIfam" id="TIGR02824">
    <property type="entry name" value="quinone_pig3"/>
    <property type="match status" value="1"/>
</dbReference>
<dbReference type="InterPro" id="IPR011032">
    <property type="entry name" value="GroES-like_sf"/>
</dbReference>
<dbReference type="GO" id="GO:0070402">
    <property type="term" value="F:NADPH binding"/>
    <property type="evidence" value="ECO:0007669"/>
    <property type="project" value="TreeGrafter"/>
</dbReference>
<proteinExistence type="predicted"/>
<reference evidence="4" key="2">
    <citation type="submission" date="2020-09" db="EMBL/GenBank/DDBJ databases">
        <authorList>
            <person name="Sun Q."/>
            <person name="Zhou Y."/>
        </authorList>
    </citation>
    <scope>NUCLEOTIDE SEQUENCE</scope>
    <source>
        <strain evidence="4">CGMCC 1.7086</strain>
    </source>
</reference>
<dbReference type="PANTHER" id="PTHR48106:SF18">
    <property type="entry name" value="QUINONE OXIDOREDUCTASE PIG3"/>
    <property type="match status" value="1"/>
</dbReference>
<dbReference type="Gene3D" id="3.90.180.10">
    <property type="entry name" value="Medium-chain alcohol dehydrogenases, catalytic domain"/>
    <property type="match status" value="1"/>
</dbReference>
<evidence type="ECO:0000256" key="2">
    <source>
        <dbReference type="ARBA" id="ARBA00023002"/>
    </source>
</evidence>
<name>A0A917Z3A2_9ALTE</name>
<reference evidence="4" key="1">
    <citation type="journal article" date="2014" name="Int. J. Syst. Evol. Microbiol.">
        <title>Complete genome sequence of Corynebacterium casei LMG S-19264T (=DSM 44701T), isolated from a smear-ripened cheese.</title>
        <authorList>
            <consortium name="US DOE Joint Genome Institute (JGI-PGF)"/>
            <person name="Walter F."/>
            <person name="Albersmeier A."/>
            <person name="Kalinowski J."/>
            <person name="Ruckert C."/>
        </authorList>
    </citation>
    <scope>NUCLEOTIDE SEQUENCE</scope>
    <source>
        <strain evidence="4">CGMCC 1.7086</strain>
    </source>
</reference>
<keyword evidence="1" id="KW-0521">NADP</keyword>
<evidence type="ECO:0000256" key="1">
    <source>
        <dbReference type="ARBA" id="ARBA00022857"/>
    </source>
</evidence>
<keyword evidence="5" id="KW-1185">Reference proteome</keyword>
<evidence type="ECO:0000313" key="5">
    <source>
        <dbReference type="Proteomes" id="UP000606935"/>
    </source>
</evidence>
<dbReference type="Proteomes" id="UP000606935">
    <property type="component" value="Unassembled WGS sequence"/>
</dbReference>
<dbReference type="Pfam" id="PF08240">
    <property type="entry name" value="ADH_N"/>
    <property type="match status" value="1"/>
</dbReference>
<dbReference type="AlphaFoldDB" id="A0A917Z3A2"/>
<dbReference type="GO" id="GO:0016651">
    <property type="term" value="F:oxidoreductase activity, acting on NAD(P)H"/>
    <property type="evidence" value="ECO:0007669"/>
    <property type="project" value="TreeGrafter"/>
</dbReference>
<dbReference type="SUPFAM" id="SSF51735">
    <property type="entry name" value="NAD(P)-binding Rossmann-fold domains"/>
    <property type="match status" value="1"/>
</dbReference>
<accession>A0A917Z3A2</accession>
<dbReference type="EMBL" id="BMLS01000006">
    <property type="protein sequence ID" value="GGO73194.1"/>
    <property type="molecule type" value="Genomic_DNA"/>
</dbReference>
<evidence type="ECO:0000313" key="4">
    <source>
        <dbReference type="EMBL" id="GGO73194.1"/>
    </source>
</evidence>
<dbReference type="Pfam" id="PF00107">
    <property type="entry name" value="ADH_zinc_N"/>
    <property type="match status" value="1"/>
</dbReference>
<sequence>MMLQIQHQTPDQQLILEQAPLPDVGVGQVLVKVAAFGLNRADTLQRQGKYPPPPGESPIMGLEVAGEVVDVASNVSTWQVGQRVFGLVAGGGYAQYVAVNAEHLMAVPETMTMTEAAGCAEVYLTAYQALFALGQLKAEQKVLLHAGASGVGSAAIQLAHLIGAKVAVTASSDEKLAFCQQLGAELLINYKQASFAEQIKSHWSGVDLIVDVVGGDYLNANVRSLNMDGRIVQLAMLGGRYVEKFDMAMMLAKRATLMASTLRNRSDEYKSQLIRGFTEQFAQALAERRLNVCVDSTFSASEIAQAHQRLEQNQSMGKLVCYWD</sequence>
<organism evidence="4 5">
    <name type="scientific">Bowmanella pacifica</name>
    <dbReference type="NCBI Taxonomy" id="502051"/>
    <lineage>
        <taxon>Bacteria</taxon>
        <taxon>Pseudomonadati</taxon>
        <taxon>Pseudomonadota</taxon>
        <taxon>Gammaproteobacteria</taxon>
        <taxon>Alteromonadales</taxon>
        <taxon>Alteromonadaceae</taxon>
        <taxon>Bowmanella</taxon>
    </lineage>
</organism>
<evidence type="ECO:0000259" key="3">
    <source>
        <dbReference type="SMART" id="SM00829"/>
    </source>
</evidence>